<protein>
    <submittedName>
        <fullName evidence="1">Uncharacterized protein</fullName>
    </submittedName>
</protein>
<accession>A0ABY9GCP9</accession>
<organism evidence="1 2">
    <name type="scientific">Pseudomonas hefeiensis</name>
    <dbReference type="NCBI Taxonomy" id="2738125"/>
    <lineage>
        <taxon>Bacteria</taxon>
        <taxon>Pseudomonadati</taxon>
        <taxon>Pseudomonadota</taxon>
        <taxon>Gammaproteobacteria</taxon>
        <taxon>Pseudomonadales</taxon>
        <taxon>Pseudomonadaceae</taxon>
        <taxon>Pseudomonas</taxon>
    </lineage>
</organism>
<gene>
    <name evidence="1" type="ORF">PSH57_03350</name>
</gene>
<keyword evidence="2" id="KW-1185">Reference proteome</keyword>
<evidence type="ECO:0000313" key="2">
    <source>
        <dbReference type="Proteomes" id="UP001230339"/>
    </source>
</evidence>
<dbReference type="EMBL" id="CP117449">
    <property type="protein sequence ID" value="WLH13414.1"/>
    <property type="molecule type" value="Genomic_DNA"/>
</dbReference>
<proteinExistence type="predicted"/>
<dbReference type="RefSeq" id="WP_305387816.1">
    <property type="nucleotide sequence ID" value="NZ_CP117426.1"/>
</dbReference>
<sequence>MFTQQLLGVGKKAEFNPLDCLHVIGDAGLIGSWRYLGVDSSEASWVWGWGKDGMKVQTLKSRLMAGIVSVSTAFALFPVIRL</sequence>
<evidence type="ECO:0000313" key="1">
    <source>
        <dbReference type="EMBL" id="WLH13414.1"/>
    </source>
</evidence>
<reference evidence="1 2" key="1">
    <citation type="submission" date="2023-02" db="EMBL/GenBank/DDBJ databases">
        <title>Evolution of Hrp T3SS in non-pathogenic Pseudomonas fluorescens.</title>
        <authorList>
            <person name="Liao K."/>
            <person name="Wei H."/>
            <person name="Gu Y."/>
        </authorList>
    </citation>
    <scope>NUCLEOTIDE SEQUENCE [LARGE SCALE GENOMIC DNA]</scope>
    <source>
        <strain evidence="1 2">FP205</strain>
    </source>
</reference>
<name>A0ABY9GCP9_9PSED</name>
<dbReference type="Proteomes" id="UP001230339">
    <property type="component" value="Chromosome"/>
</dbReference>